<proteinExistence type="predicted"/>
<dbReference type="InParanoid" id="A0A5N4A6C1"/>
<dbReference type="AlphaFoldDB" id="A0A5N4A6C1"/>
<keyword evidence="1" id="KW-0732">Signal</keyword>
<organism evidence="2 3">
    <name type="scientific">Photinus pyralis</name>
    <name type="common">Common eastern firefly</name>
    <name type="synonym">Lampyris pyralis</name>
    <dbReference type="NCBI Taxonomy" id="7054"/>
    <lineage>
        <taxon>Eukaryota</taxon>
        <taxon>Metazoa</taxon>
        <taxon>Ecdysozoa</taxon>
        <taxon>Arthropoda</taxon>
        <taxon>Hexapoda</taxon>
        <taxon>Insecta</taxon>
        <taxon>Pterygota</taxon>
        <taxon>Neoptera</taxon>
        <taxon>Endopterygota</taxon>
        <taxon>Coleoptera</taxon>
        <taxon>Polyphaga</taxon>
        <taxon>Elateriformia</taxon>
        <taxon>Elateroidea</taxon>
        <taxon>Lampyridae</taxon>
        <taxon>Lampyrinae</taxon>
        <taxon>Photinus</taxon>
    </lineage>
</organism>
<feature type="signal peptide" evidence="1">
    <location>
        <begin position="1"/>
        <end position="17"/>
    </location>
</feature>
<protein>
    <submittedName>
        <fullName evidence="2">Uncharacterized protein</fullName>
    </submittedName>
</protein>
<sequence>MFPQIFVVCALAAFASAGILEPSLSTLKFSVEEPSSVLRLVSPAITKTEFVPGSYSSSFRTDVIAPRLRLTETPAVSFSVPDSTIALARLEKIVPAVEKVERLVPSIAIDSAHLLRTKLDLVEPLPIARGYVGHAGLSIPVTRGVATGHVF</sequence>
<evidence type="ECO:0000313" key="3">
    <source>
        <dbReference type="Proteomes" id="UP000327044"/>
    </source>
</evidence>
<feature type="chain" id="PRO_5024429764" evidence="1">
    <location>
        <begin position="18"/>
        <end position="151"/>
    </location>
</feature>
<dbReference type="EMBL" id="VVIM01000010">
    <property type="protein sequence ID" value="KAB0792808.1"/>
    <property type="molecule type" value="Genomic_DNA"/>
</dbReference>
<gene>
    <name evidence="2" type="ORF">PPYR_14767</name>
</gene>
<reference evidence="2 3" key="1">
    <citation type="journal article" date="2018" name="Elife">
        <title>Firefly genomes illuminate parallel origins of bioluminescence in beetles.</title>
        <authorList>
            <person name="Fallon T.R."/>
            <person name="Lower S.E."/>
            <person name="Chang C.H."/>
            <person name="Bessho-Uehara M."/>
            <person name="Martin G.J."/>
            <person name="Bewick A.J."/>
            <person name="Behringer M."/>
            <person name="Debat H.J."/>
            <person name="Wong I."/>
            <person name="Day J.C."/>
            <person name="Suvorov A."/>
            <person name="Silva C.J."/>
            <person name="Stanger-Hall K.F."/>
            <person name="Hall D.W."/>
            <person name="Schmitz R.J."/>
            <person name="Nelson D.R."/>
            <person name="Lewis S.M."/>
            <person name="Shigenobu S."/>
            <person name="Bybee S.M."/>
            <person name="Larracuente A.M."/>
            <person name="Oba Y."/>
            <person name="Weng J.K."/>
        </authorList>
    </citation>
    <scope>NUCLEOTIDE SEQUENCE [LARGE SCALE GENOMIC DNA]</scope>
    <source>
        <strain evidence="2">1611_PpyrPB1</strain>
        <tissue evidence="2">Whole body</tissue>
    </source>
</reference>
<comment type="caution">
    <text evidence="2">The sequence shown here is derived from an EMBL/GenBank/DDBJ whole genome shotgun (WGS) entry which is preliminary data.</text>
</comment>
<accession>A0A5N4A6C1</accession>
<evidence type="ECO:0000313" key="2">
    <source>
        <dbReference type="EMBL" id="KAB0792808.1"/>
    </source>
</evidence>
<name>A0A5N4A6C1_PHOPY</name>
<keyword evidence="3" id="KW-1185">Reference proteome</keyword>
<dbReference type="Proteomes" id="UP000327044">
    <property type="component" value="Unassembled WGS sequence"/>
</dbReference>
<evidence type="ECO:0000256" key="1">
    <source>
        <dbReference type="SAM" id="SignalP"/>
    </source>
</evidence>